<proteinExistence type="evidence at transcript level"/>
<evidence type="ECO:0000313" key="1">
    <source>
        <dbReference type="EMBL" id="JAB69803.1"/>
    </source>
</evidence>
<dbReference type="Gene3D" id="2.60.40.10">
    <property type="entry name" value="Immunoglobulins"/>
    <property type="match status" value="1"/>
</dbReference>
<protein>
    <submittedName>
        <fullName evidence="1">Putative secreted protein</fullName>
    </submittedName>
</protein>
<dbReference type="CDD" id="cd00063">
    <property type="entry name" value="FN3"/>
    <property type="match status" value="1"/>
</dbReference>
<name>V5H9V9_IXORI</name>
<sequence length="214" mass="24172">MRATSTQPTSALAQALILMFTRVSNTSMASSSWGPLPEQKFQLGKKFHLSLDWWLVLPNAMSRELVLFWTFINSTVDYLQVAKTKENIWMNCTDDTYCDVAVMHGWTPEFKTGFITLKNLVPYTEYSVSLRGCNDAGCGKKSTLKVRTGMAAPGEPAGLTVLAKAESIEWTVRNQRGTLVTWKRPFCTGWTADELHCIMGMPQKRKTIQNCWEM</sequence>
<dbReference type="AlphaFoldDB" id="V5H9V9"/>
<organism evidence="1">
    <name type="scientific">Ixodes ricinus</name>
    <name type="common">Common tick</name>
    <name type="synonym">Acarus ricinus</name>
    <dbReference type="NCBI Taxonomy" id="34613"/>
    <lineage>
        <taxon>Eukaryota</taxon>
        <taxon>Metazoa</taxon>
        <taxon>Ecdysozoa</taxon>
        <taxon>Arthropoda</taxon>
        <taxon>Chelicerata</taxon>
        <taxon>Arachnida</taxon>
        <taxon>Acari</taxon>
        <taxon>Parasitiformes</taxon>
        <taxon>Ixodida</taxon>
        <taxon>Ixodoidea</taxon>
        <taxon>Ixodidae</taxon>
        <taxon>Ixodinae</taxon>
        <taxon>Ixodes</taxon>
    </lineage>
</organism>
<dbReference type="InterPro" id="IPR036116">
    <property type="entry name" value="FN3_sf"/>
</dbReference>
<dbReference type="SUPFAM" id="SSF49265">
    <property type="entry name" value="Fibronectin type III"/>
    <property type="match status" value="1"/>
</dbReference>
<accession>V5H9V9</accession>
<dbReference type="InterPro" id="IPR013783">
    <property type="entry name" value="Ig-like_fold"/>
</dbReference>
<dbReference type="InterPro" id="IPR003961">
    <property type="entry name" value="FN3_dom"/>
</dbReference>
<reference evidence="1" key="1">
    <citation type="journal article" date="2015" name="Sci. Rep.">
        <title>Tissue- and time-dependent transcription in Ixodes ricinus salivary glands and midguts when blood feeding on the vertebrate host.</title>
        <authorList>
            <person name="Kotsyfakis M."/>
            <person name="Schwarz A."/>
            <person name="Erhart J."/>
            <person name="Ribeiro J.M."/>
        </authorList>
    </citation>
    <scope>NUCLEOTIDE SEQUENCE</scope>
    <source>
        <tissue evidence="1">Salivary gland and midgut</tissue>
    </source>
</reference>
<dbReference type="EMBL" id="GANP01014665">
    <property type="protein sequence ID" value="JAB69803.1"/>
    <property type="molecule type" value="mRNA"/>
</dbReference>